<feature type="compositionally biased region" description="Low complexity" evidence="7">
    <location>
        <begin position="106"/>
        <end position="115"/>
    </location>
</feature>
<gene>
    <name evidence="10" type="ORF">UPYG_G00338830</name>
</gene>
<feature type="domain" description="Fibronectin type-III" evidence="8">
    <location>
        <begin position="357"/>
        <end position="444"/>
    </location>
</feature>
<sequence length="665" mass="73243">MNGSDFTTSLKTGQPLSSMEVQSTPSGGFLLVWGAPEGMYRNFIVTREEHGSRKSEDDENDDSEDEGDKAQNEEGNKGNEGRQNEREPSQAKNGGKKSTDTKSDNSSHSSNSNNTAKVGEDRIIKVSKVLRGSARSFTFQDLQPQTRYSLSVFGKGPGIRSQIHRLIVQTGPEPPSDLIFHEVTDTSLVVSWTKPKRPVSGFKVTYTNTLEEEHDSVLVDSGNSTLALSKLSPGSSYEFSVISILGLDESDPIKGLVMTLPDPPTHLRAINVTDSKALLLWRPALATVDRYVIVYSSEKGPGDVKMTVSGNVAEQHLTGLQPSTKYTVTVTSQLGNLESSPATAVFTTRGSDGDKGVPRDLKASQVTPHSALLTWIAPSTAVGSYRLRYQTEGQKMQEVTIDSKLTEFKLTRLDSMSKYTVQLQGDRGGSYTAALSTQFTTGNLRYPFPTDCSQVLLNGVRESGEVEIFPAGKQGLPVWVYCDQVTDGGGWTVFQRRMNGKTDFFRGWKDYSKGFGELTGEFWLGNENLHNLTSMVPMTLRVDLRAGDESVFAKYSTFTVDSLKKKFALKVSGYSGTAGDSMSYHSGQPFSTKDKNIRLSITRCSMSYRGGWWYKNCHEANPNGLYNTHVNHQGLTWTAWKGNDFSIPFTEMKFRPTSFTPPTQG</sequence>
<evidence type="ECO:0000256" key="6">
    <source>
        <dbReference type="ARBA" id="ARBA00023157"/>
    </source>
</evidence>
<dbReference type="InterPro" id="IPR002181">
    <property type="entry name" value="Fibrinogen_a/b/g_C_dom"/>
</dbReference>
<evidence type="ECO:0000256" key="7">
    <source>
        <dbReference type="SAM" id="MobiDB-lite"/>
    </source>
</evidence>
<dbReference type="Proteomes" id="UP001557470">
    <property type="component" value="Unassembled WGS sequence"/>
</dbReference>
<dbReference type="InterPro" id="IPR014716">
    <property type="entry name" value="Fibrinogen_a/b/g_C_1"/>
</dbReference>
<dbReference type="NCBIfam" id="NF040941">
    <property type="entry name" value="GGGWT_bact"/>
    <property type="match status" value="1"/>
</dbReference>
<dbReference type="FunFam" id="3.90.215.10:FF:000001">
    <property type="entry name" value="Tenascin isoform 1"/>
    <property type="match status" value="1"/>
</dbReference>
<keyword evidence="5" id="KW-0677">Repeat</keyword>
<feature type="domain" description="Fibronectin type-III" evidence="8">
    <location>
        <begin position="174"/>
        <end position="263"/>
    </location>
</feature>
<reference evidence="10 11" key="1">
    <citation type="submission" date="2024-06" db="EMBL/GenBank/DDBJ databases">
        <authorList>
            <person name="Pan Q."/>
            <person name="Wen M."/>
            <person name="Jouanno E."/>
            <person name="Zahm M."/>
            <person name="Klopp C."/>
            <person name="Cabau C."/>
            <person name="Louis A."/>
            <person name="Berthelot C."/>
            <person name="Parey E."/>
            <person name="Roest Crollius H."/>
            <person name="Montfort J."/>
            <person name="Robinson-Rechavi M."/>
            <person name="Bouchez O."/>
            <person name="Lampietro C."/>
            <person name="Lopez Roques C."/>
            <person name="Donnadieu C."/>
            <person name="Postlethwait J."/>
            <person name="Bobe J."/>
            <person name="Verreycken H."/>
            <person name="Guiguen Y."/>
        </authorList>
    </citation>
    <scope>NUCLEOTIDE SEQUENCE [LARGE SCALE GENOMIC DNA]</scope>
    <source>
        <strain evidence="10">Up_M1</strain>
        <tissue evidence="10">Testis</tissue>
    </source>
</reference>
<dbReference type="Gene3D" id="2.60.40.10">
    <property type="entry name" value="Immunoglobulins"/>
    <property type="match status" value="4"/>
</dbReference>
<dbReference type="PANTHER" id="PTHR46708">
    <property type="entry name" value="TENASCIN"/>
    <property type="match status" value="1"/>
</dbReference>
<dbReference type="InterPro" id="IPR013783">
    <property type="entry name" value="Ig-like_fold"/>
</dbReference>
<dbReference type="PROSITE" id="PS51406">
    <property type="entry name" value="FIBRINOGEN_C_2"/>
    <property type="match status" value="1"/>
</dbReference>
<feature type="region of interest" description="Disordered" evidence="7">
    <location>
        <begin position="44"/>
        <end position="119"/>
    </location>
</feature>
<keyword evidence="4" id="KW-0732">Signal</keyword>
<evidence type="ECO:0000259" key="9">
    <source>
        <dbReference type="PROSITE" id="PS51406"/>
    </source>
</evidence>
<dbReference type="Pfam" id="PF00041">
    <property type="entry name" value="fn3"/>
    <property type="match status" value="3"/>
</dbReference>
<dbReference type="CDD" id="cd00087">
    <property type="entry name" value="FReD"/>
    <property type="match status" value="1"/>
</dbReference>
<evidence type="ECO:0000259" key="8">
    <source>
        <dbReference type="PROSITE" id="PS50853"/>
    </source>
</evidence>
<keyword evidence="3" id="KW-0245">EGF-like domain</keyword>
<evidence type="ECO:0000256" key="3">
    <source>
        <dbReference type="ARBA" id="ARBA00022536"/>
    </source>
</evidence>
<dbReference type="InterPro" id="IPR020837">
    <property type="entry name" value="Fibrinogen_CS"/>
</dbReference>
<feature type="domain" description="Fibrinogen C-terminal" evidence="9">
    <location>
        <begin position="443"/>
        <end position="658"/>
    </location>
</feature>
<evidence type="ECO:0000256" key="2">
    <source>
        <dbReference type="ARBA" id="ARBA00022530"/>
    </source>
</evidence>
<accession>A0ABD0VXF5</accession>
<keyword evidence="6" id="KW-1015">Disulfide bond</keyword>
<dbReference type="PANTHER" id="PTHR46708:SF1">
    <property type="entry name" value="TENASCIN"/>
    <property type="match status" value="1"/>
</dbReference>
<evidence type="ECO:0000256" key="1">
    <source>
        <dbReference type="ARBA" id="ARBA00004498"/>
    </source>
</evidence>
<dbReference type="Pfam" id="PF00147">
    <property type="entry name" value="Fibrinogen_C"/>
    <property type="match status" value="1"/>
</dbReference>
<dbReference type="EMBL" id="JAGEUA010000011">
    <property type="protein sequence ID" value="KAL0962340.1"/>
    <property type="molecule type" value="Genomic_DNA"/>
</dbReference>
<dbReference type="InterPro" id="IPR003961">
    <property type="entry name" value="FN3_dom"/>
</dbReference>
<feature type="compositionally biased region" description="Basic and acidic residues" evidence="7">
    <location>
        <begin position="46"/>
        <end position="56"/>
    </location>
</feature>
<dbReference type="SMART" id="SM00060">
    <property type="entry name" value="FN3"/>
    <property type="match status" value="4"/>
</dbReference>
<dbReference type="PROSITE" id="PS50853">
    <property type="entry name" value="FN3"/>
    <property type="match status" value="3"/>
</dbReference>
<organism evidence="10 11">
    <name type="scientific">Umbra pygmaea</name>
    <name type="common">Eastern mudminnow</name>
    <dbReference type="NCBI Taxonomy" id="75934"/>
    <lineage>
        <taxon>Eukaryota</taxon>
        <taxon>Metazoa</taxon>
        <taxon>Chordata</taxon>
        <taxon>Craniata</taxon>
        <taxon>Vertebrata</taxon>
        <taxon>Euteleostomi</taxon>
        <taxon>Actinopterygii</taxon>
        <taxon>Neopterygii</taxon>
        <taxon>Teleostei</taxon>
        <taxon>Protacanthopterygii</taxon>
        <taxon>Esociformes</taxon>
        <taxon>Umbridae</taxon>
        <taxon>Umbra</taxon>
    </lineage>
</organism>
<feature type="domain" description="Fibronectin type-III" evidence="8">
    <location>
        <begin position="264"/>
        <end position="354"/>
    </location>
</feature>
<dbReference type="SUPFAM" id="SSF56496">
    <property type="entry name" value="Fibrinogen C-terminal domain-like"/>
    <property type="match status" value="1"/>
</dbReference>
<proteinExistence type="predicted"/>
<comment type="subcellular location">
    <subcellularLocation>
        <location evidence="1">Secreted</location>
        <location evidence="1">Extracellular space</location>
        <location evidence="1">Extracellular matrix</location>
    </subcellularLocation>
</comment>
<evidence type="ECO:0000256" key="4">
    <source>
        <dbReference type="ARBA" id="ARBA00022729"/>
    </source>
</evidence>
<keyword evidence="11" id="KW-1185">Reference proteome</keyword>
<feature type="compositionally biased region" description="Acidic residues" evidence="7">
    <location>
        <begin position="57"/>
        <end position="67"/>
    </location>
</feature>
<protein>
    <submittedName>
        <fullName evidence="10">Uncharacterized protein</fullName>
    </submittedName>
</protein>
<evidence type="ECO:0000313" key="11">
    <source>
        <dbReference type="Proteomes" id="UP001557470"/>
    </source>
</evidence>
<dbReference type="AlphaFoldDB" id="A0ABD0VXF5"/>
<evidence type="ECO:0000256" key="5">
    <source>
        <dbReference type="ARBA" id="ARBA00022737"/>
    </source>
</evidence>
<dbReference type="InterPro" id="IPR036056">
    <property type="entry name" value="Fibrinogen-like_C"/>
</dbReference>
<dbReference type="CDD" id="cd00063">
    <property type="entry name" value="FN3"/>
    <property type="match status" value="3"/>
</dbReference>
<dbReference type="Gene3D" id="3.90.215.10">
    <property type="entry name" value="Gamma Fibrinogen, chain A, domain 1"/>
    <property type="match status" value="1"/>
</dbReference>
<keyword evidence="2" id="KW-0964">Secreted</keyword>
<evidence type="ECO:0000313" key="10">
    <source>
        <dbReference type="EMBL" id="KAL0962340.1"/>
    </source>
</evidence>
<name>A0ABD0VXF5_UMBPY</name>
<comment type="caution">
    <text evidence="10">The sequence shown here is derived from an EMBL/GenBank/DDBJ whole genome shotgun (WGS) entry which is preliminary data.</text>
</comment>
<dbReference type="InterPro" id="IPR036116">
    <property type="entry name" value="FN3_sf"/>
</dbReference>
<keyword evidence="2" id="KW-0272">Extracellular matrix</keyword>
<dbReference type="InterPro" id="IPR050991">
    <property type="entry name" value="ECM_Regulatory_Proteins"/>
</dbReference>
<dbReference type="PROSITE" id="PS00514">
    <property type="entry name" value="FIBRINOGEN_C_1"/>
    <property type="match status" value="1"/>
</dbReference>
<feature type="region of interest" description="Disordered" evidence="7">
    <location>
        <begin position="1"/>
        <end position="24"/>
    </location>
</feature>
<dbReference type="SUPFAM" id="SSF49265">
    <property type="entry name" value="Fibronectin type III"/>
    <property type="match status" value="3"/>
</dbReference>
<feature type="compositionally biased region" description="Basic and acidic residues" evidence="7">
    <location>
        <begin position="68"/>
        <end position="89"/>
    </location>
</feature>
<dbReference type="SMART" id="SM00186">
    <property type="entry name" value="FBG"/>
    <property type="match status" value="1"/>
</dbReference>